<comment type="caution">
    <text evidence="2">The sequence shown here is derived from an EMBL/GenBank/DDBJ whole genome shotgun (WGS) entry which is preliminary data.</text>
</comment>
<name>A0AAV3YLJ2_9GAST</name>
<dbReference type="EMBL" id="BLXT01001274">
    <property type="protein sequence ID" value="GFN83989.1"/>
    <property type="molecule type" value="Genomic_DNA"/>
</dbReference>
<dbReference type="Proteomes" id="UP000735302">
    <property type="component" value="Unassembled WGS sequence"/>
</dbReference>
<proteinExistence type="predicted"/>
<reference evidence="2 3" key="1">
    <citation type="journal article" date="2021" name="Elife">
        <title>Chloroplast acquisition without the gene transfer in kleptoplastic sea slugs, Plakobranchus ocellatus.</title>
        <authorList>
            <person name="Maeda T."/>
            <person name="Takahashi S."/>
            <person name="Yoshida T."/>
            <person name="Shimamura S."/>
            <person name="Takaki Y."/>
            <person name="Nagai Y."/>
            <person name="Toyoda A."/>
            <person name="Suzuki Y."/>
            <person name="Arimoto A."/>
            <person name="Ishii H."/>
            <person name="Satoh N."/>
            <person name="Nishiyama T."/>
            <person name="Hasebe M."/>
            <person name="Maruyama T."/>
            <person name="Minagawa J."/>
            <person name="Obokata J."/>
            <person name="Shigenobu S."/>
        </authorList>
    </citation>
    <scope>NUCLEOTIDE SEQUENCE [LARGE SCALE GENOMIC DNA]</scope>
</reference>
<sequence>MGMKVEGEGIGSGKETHRWDRGVGKCRCNAISTSVKKQVVQQGKTFCCGMPPSRVGGIPTVDCVQVFVSPPRPSGDTRSLRWTMSRAGKRLGGRD</sequence>
<evidence type="ECO:0000256" key="1">
    <source>
        <dbReference type="SAM" id="MobiDB-lite"/>
    </source>
</evidence>
<protein>
    <submittedName>
        <fullName evidence="2">Uncharacterized protein</fullName>
    </submittedName>
</protein>
<organism evidence="2 3">
    <name type="scientific">Plakobranchus ocellatus</name>
    <dbReference type="NCBI Taxonomy" id="259542"/>
    <lineage>
        <taxon>Eukaryota</taxon>
        <taxon>Metazoa</taxon>
        <taxon>Spiralia</taxon>
        <taxon>Lophotrochozoa</taxon>
        <taxon>Mollusca</taxon>
        <taxon>Gastropoda</taxon>
        <taxon>Heterobranchia</taxon>
        <taxon>Euthyneura</taxon>
        <taxon>Panpulmonata</taxon>
        <taxon>Sacoglossa</taxon>
        <taxon>Placobranchoidea</taxon>
        <taxon>Plakobranchidae</taxon>
        <taxon>Plakobranchus</taxon>
    </lineage>
</organism>
<evidence type="ECO:0000313" key="2">
    <source>
        <dbReference type="EMBL" id="GFN83989.1"/>
    </source>
</evidence>
<evidence type="ECO:0000313" key="3">
    <source>
        <dbReference type="Proteomes" id="UP000735302"/>
    </source>
</evidence>
<feature type="region of interest" description="Disordered" evidence="1">
    <location>
        <begin position="72"/>
        <end position="95"/>
    </location>
</feature>
<accession>A0AAV3YLJ2</accession>
<keyword evidence="3" id="KW-1185">Reference proteome</keyword>
<dbReference type="AlphaFoldDB" id="A0AAV3YLJ2"/>
<gene>
    <name evidence="2" type="ORF">PoB_001049500</name>
</gene>